<dbReference type="Gene3D" id="2.120.10.80">
    <property type="entry name" value="Kelch-type beta propeller"/>
    <property type="match status" value="1"/>
</dbReference>
<evidence type="ECO:0000259" key="1">
    <source>
        <dbReference type="Pfam" id="PF25210"/>
    </source>
</evidence>
<reference evidence="2" key="1">
    <citation type="journal article" date="2014" name="Nat. Commun.">
        <title>The emerging biofuel crop Camelina sativa retains a highly undifferentiated hexaploid genome structure.</title>
        <authorList>
            <person name="Kagale S."/>
            <person name="Koh C."/>
            <person name="Nixon J."/>
            <person name="Bollina V."/>
            <person name="Clarke W.E."/>
            <person name="Tuteja R."/>
            <person name="Spillane C."/>
            <person name="Robinson S.J."/>
            <person name="Links M.G."/>
            <person name="Clarke C."/>
            <person name="Higgins E.E."/>
            <person name="Huebert T."/>
            <person name="Sharpe A.G."/>
            <person name="Parkin I.A."/>
        </authorList>
    </citation>
    <scope>NUCLEOTIDE SEQUENCE [LARGE SCALE GENOMIC DNA]</scope>
    <source>
        <strain evidence="2">cv. DH55</strain>
    </source>
</reference>
<dbReference type="PANTHER" id="PTHR24414">
    <property type="entry name" value="F-BOX/KELCH-REPEAT PROTEIN SKIP4"/>
    <property type="match status" value="1"/>
</dbReference>
<organism evidence="2 3">
    <name type="scientific">Camelina sativa</name>
    <name type="common">False flax</name>
    <name type="synonym">Myagrum sativum</name>
    <dbReference type="NCBI Taxonomy" id="90675"/>
    <lineage>
        <taxon>Eukaryota</taxon>
        <taxon>Viridiplantae</taxon>
        <taxon>Streptophyta</taxon>
        <taxon>Embryophyta</taxon>
        <taxon>Tracheophyta</taxon>
        <taxon>Spermatophyta</taxon>
        <taxon>Magnoliopsida</taxon>
        <taxon>eudicotyledons</taxon>
        <taxon>Gunneridae</taxon>
        <taxon>Pentapetalae</taxon>
        <taxon>rosids</taxon>
        <taxon>malvids</taxon>
        <taxon>Brassicales</taxon>
        <taxon>Brassicaceae</taxon>
        <taxon>Camelineae</taxon>
        <taxon>Camelina</taxon>
    </lineage>
</organism>
<name>A0ABM1RL13_CAMSA</name>
<dbReference type="InterPro" id="IPR015915">
    <property type="entry name" value="Kelch-typ_b-propeller"/>
</dbReference>
<dbReference type="InterPro" id="IPR050354">
    <property type="entry name" value="F-box/kelch-repeat_ARATH"/>
</dbReference>
<dbReference type="PANTHER" id="PTHR24414:SF184">
    <property type="entry name" value="GALACTOSE OXIDASE_KELCH REPEAT SUPERFAMILY PROTEIN"/>
    <property type="match status" value="1"/>
</dbReference>
<dbReference type="Proteomes" id="UP000694864">
    <property type="component" value="Chromosome 4"/>
</dbReference>
<sequence>MERKNLFEVFDTKTQTWDPKPISFSETKWDFAFSKTTCIDGKFNVVSYCHHGVIAYSPKEGRWDKVGEELRDVLYTVSYCVTENVLYTYVSHRVFKWFDTKTRVWRKLNGLVRLPKFPPSCRIQLVDYGGKLAVLWVDQSLPSTSDDDNLDKIWCAEKLSGLVMCLQFLQHVVLRRFLLLLFDE</sequence>
<reference evidence="3" key="2">
    <citation type="submission" date="2025-08" db="UniProtKB">
        <authorList>
            <consortium name="RefSeq"/>
        </authorList>
    </citation>
    <scope>IDENTIFICATION</scope>
    <source>
        <tissue evidence="3">Leaf</tissue>
    </source>
</reference>
<dbReference type="SUPFAM" id="SSF117281">
    <property type="entry name" value="Kelch motif"/>
    <property type="match status" value="1"/>
</dbReference>
<proteinExistence type="predicted"/>
<evidence type="ECO:0000313" key="3">
    <source>
        <dbReference type="RefSeq" id="XP_019099701.1"/>
    </source>
</evidence>
<evidence type="ECO:0000313" key="2">
    <source>
        <dbReference type="Proteomes" id="UP000694864"/>
    </source>
</evidence>
<dbReference type="GeneID" id="109132515"/>
<dbReference type="RefSeq" id="XP_019099701.1">
    <property type="nucleotide sequence ID" value="XM_019244156.1"/>
</dbReference>
<dbReference type="InterPro" id="IPR057499">
    <property type="entry name" value="Kelch_FKB95"/>
</dbReference>
<protein>
    <submittedName>
        <fullName evidence="3">F-box/kelch-repeat protein At5g51250-like</fullName>
    </submittedName>
</protein>
<dbReference type="Pfam" id="PF25210">
    <property type="entry name" value="Kelch_FKB95"/>
    <property type="match status" value="1"/>
</dbReference>
<keyword evidence="2" id="KW-1185">Reference proteome</keyword>
<gene>
    <name evidence="3" type="primary">LOC109132515</name>
</gene>
<accession>A0ABM1RL13</accession>
<feature type="domain" description="FKB95-like N-terminal Kelch" evidence="1">
    <location>
        <begin position="3"/>
        <end position="157"/>
    </location>
</feature>